<evidence type="ECO:0000313" key="4">
    <source>
        <dbReference type="EMBL" id="AUT73197.1"/>
    </source>
</evidence>
<comment type="similarity">
    <text evidence="1">Belongs to the universal stress protein A family.</text>
</comment>
<feature type="domain" description="UspA" evidence="3">
    <location>
        <begin position="26"/>
        <end position="167"/>
    </location>
</feature>
<organism evidence="4 5">
    <name type="scientific">Paraburkholderia hospita</name>
    <dbReference type="NCBI Taxonomy" id="169430"/>
    <lineage>
        <taxon>Bacteria</taxon>
        <taxon>Pseudomonadati</taxon>
        <taxon>Pseudomonadota</taxon>
        <taxon>Betaproteobacteria</taxon>
        <taxon>Burkholderiales</taxon>
        <taxon>Burkholderiaceae</taxon>
        <taxon>Paraburkholderia</taxon>
    </lineage>
</organism>
<evidence type="ECO:0000256" key="2">
    <source>
        <dbReference type="SAM" id="MobiDB-lite"/>
    </source>
</evidence>
<dbReference type="Pfam" id="PF00582">
    <property type="entry name" value="Usp"/>
    <property type="match status" value="2"/>
</dbReference>
<sequence>MAHTPATVRGTAMNSKIASDTASAAFERVLVASEGGAGLIPLTRFALRFARPSALVRLVDVICNPAALVPTLLLSYPDWSEAHRAMLHAAQIRLAHAAHDAAAFVTRPETDLIDLVELHRHATDALSDAAQTWHADLIAVASHPRSHRWACRLDPEELVAATHCPVLHVPTAWLGGQDAAVARVLVAIDGSAASIMALRFASRIVPRGATFNVIYVTDGRSGLRDLLPHSFFRHDGERALADAESVMKSMSIPTETAMVETDREYDDVASVILRETRQWQADLVVMSSSSRPMLKHPLPGHVVAHTLHNAECPVLVCPPSIERFTRIDPESDSQQQAASEGTISPPPVFL</sequence>
<dbReference type="AlphaFoldDB" id="A0AAN1JFY3"/>
<gene>
    <name evidence="4" type="ORF">C2L64_31050</name>
</gene>
<dbReference type="PANTHER" id="PTHR43010:SF1">
    <property type="entry name" value="USPA DOMAIN-CONTAINING PROTEIN"/>
    <property type="match status" value="1"/>
</dbReference>
<evidence type="ECO:0000313" key="5">
    <source>
        <dbReference type="Proteomes" id="UP000236649"/>
    </source>
</evidence>
<feature type="region of interest" description="Disordered" evidence="2">
    <location>
        <begin position="329"/>
        <end position="350"/>
    </location>
</feature>
<evidence type="ECO:0000256" key="1">
    <source>
        <dbReference type="ARBA" id="ARBA00008791"/>
    </source>
</evidence>
<name>A0AAN1JFY3_9BURK</name>
<dbReference type="EMBL" id="CP026106">
    <property type="protein sequence ID" value="AUT73197.1"/>
    <property type="molecule type" value="Genomic_DNA"/>
</dbReference>
<reference evidence="4 5" key="1">
    <citation type="submission" date="2018-01" db="EMBL/GenBank/DDBJ databases">
        <title>Species boundaries and ecological features among Paraburkholderia terrae DSMZ17804T, P. hospita DSMZ17164T and P. caribensis DSMZ13236T.</title>
        <authorList>
            <person name="Pratama A.A."/>
        </authorList>
    </citation>
    <scope>NUCLEOTIDE SEQUENCE [LARGE SCALE GENOMIC DNA]</scope>
    <source>
        <strain evidence="4 5">DSM 17164</strain>
    </source>
</reference>
<feature type="domain" description="UspA" evidence="3">
    <location>
        <begin position="183"/>
        <end position="318"/>
    </location>
</feature>
<protein>
    <submittedName>
        <fullName evidence="4">Universal stress protein UspA</fullName>
    </submittedName>
</protein>
<feature type="compositionally biased region" description="Polar residues" evidence="2">
    <location>
        <begin position="332"/>
        <end position="342"/>
    </location>
</feature>
<evidence type="ECO:0000259" key="3">
    <source>
        <dbReference type="Pfam" id="PF00582"/>
    </source>
</evidence>
<dbReference type="InterPro" id="IPR006015">
    <property type="entry name" value="Universal_stress_UspA"/>
</dbReference>
<dbReference type="SUPFAM" id="SSF52402">
    <property type="entry name" value="Adenine nucleotide alpha hydrolases-like"/>
    <property type="match status" value="2"/>
</dbReference>
<dbReference type="CDD" id="cd00293">
    <property type="entry name" value="USP-like"/>
    <property type="match status" value="1"/>
</dbReference>
<dbReference type="PANTHER" id="PTHR43010">
    <property type="entry name" value="UNIVERSAL STRESS PROTEIN SLR1230"/>
    <property type="match status" value="1"/>
</dbReference>
<dbReference type="Proteomes" id="UP000236649">
    <property type="component" value="Chromosome 2"/>
</dbReference>
<dbReference type="PRINTS" id="PR01438">
    <property type="entry name" value="UNVRSLSTRESS"/>
</dbReference>
<accession>A0AAN1JFY3</accession>
<proteinExistence type="inferred from homology"/>
<dbReference type="KEGG" id="phs:C2L64_31050"/>
<dbReference type="InterPro" id="IPR014729">
    <property type="entry name" value="Rossmann-like_a/b/a_fold"/>
</dbReference>
<dbReference type="InterPro" id="IPR051688">
    <property type="entry name" value="USP_A"/>
</dbReference>
<dbReference type="InterPro" id="IPR006016">
    <property type="entry name" value="UspA"/>
</dbReference>
<dbReference type="Gene3D" id="3.40.50.620">
    <property type="entry name" value="HUPs"/>
    <property type="match status" value="2"/>
</dbReference>